<accession>A0A2N9GMB5</accession>
<sequence length="76" mass="8176">MDRGWVSISFWVQVDGRFFYGAVGGSIDGLDLMVGLYVDGEIDGFDVGAIGASMPWIVGGFQFHFGFGLMIGFSTV</sequence>
<proteinExistence type="predicted"/>
<gene>
    <name evidence="1" type="ORF">FSB_LOCUS28597</name>
</gene>
<organism evidence="1">
    <name type="scientific">Fagus sylvatica</name>
    <name type="common">Beechnut</name>
    <dbReference type="NCBI Taxonomy" id="28930"/>
    <lineage>
        <taxon>Eukaryota</taxon>
        <taxon>Viridiplantae</taxon>
        <taxon>Streptophyta</taxon>
        <taxon>Embryophyta</taxon>
        <taxon>Tracheophyta</taxon>
        <taxon>Spermatophyta</taxon>
        <taxon>Magnoliopsida</taxon>
        <taxon>eudicotyledons</taxon>
        <taxon>Gunneridae</taxon>
        <taxon>Pentapetalae</taxon>
        <taxon>rosids</taxon>
        <taxon>fabids</taxon>
        <taxon>Fagales</taxon>
        <taxon>Fagaceae</taxon>
        <taxon>Fagus</taxon>
    </lineage>
</organism>
<dbReference type="AlphaFoldDB" id="A0A2N9GMB5"/>
<dbReference type="EMBL" id="OIVN01002113">
    <property type="protein sequence ID" value="SPD00715.1"/>
    <property type="molecule type" value="Genomic_DNA"/>
</dbReference>
<name>A0A2N9GMB5_FAGSY</name>
<evidence type="ECO:0000313" key="1">
    <source>
        <dbReference type="EMBL" id="SPD00715.1"/>
    </source>
</evidence>
<reference evidence="1" key="1">
    <citation type="submission" date="2018-02" db="EMBL/GenBank/DDBJ databases">
        <authorList>
            <person name="Cohen D.B."/>
            <person name="Kent A.D."/>
        </authorList>
    </citation>
    <scope>NUCLEOTIDE SEQUENCE</scope>
</reference>
<protein>
    <submittedName>
        <fullName evidence="1">Uncharacterized protein</fullName>
    </submittedName>
</protein>